<comment type="caution">
    <text evidence="2">The sequence shown here is derived from an EMBL/GenBank/DDBJ whole genome shotgun (WGS) entry which is preliminary data.</text>
</comment>
<accession>A0AAV4JSS6</accession>
<keyword evidence="3" id="KW-1185">Reference proteome</keyword>
<dbReference type="AlphaFoldDB" id="A0AAV4JSS6"/>
<protein>
    <submittedName>
        <fullName evidence="2">Uncharacterized protein</fullName>
    </submittedName>
</protein>
<name>A0AAV4JSS6_9GAST</name>
<gene>
    <name evidence="2" type="ORF">ElyMa_005175900</name>
</gene>
<evidence type="ECO:0000256" key="1">
    <source>
        <dbReference type="SAM" id="MobiDB-lite"/>
    </source>
</evidence>
<evidence type="ECO:0000313" key="3">
    <source>
        <dbReference type="Proteomes" id="UP000762676"/>
    </source>
</evidence>
<feature type="region of interest" description="Disordered" evidence="1">
    <location>
        <begin position="46"/>
        <end position="67"/>
    </location>
</feature>
<sequence length="97" mass="10281">MIGAGGQLTIKKKTSVIERPDGELKPLGGAAPPVFILPSHLNRIPGTMGPGSDCTLPGSGPPDPELTRRQENRVNLTSSFVFSSHKLSTTLNAFFSH</sequence>
<proteinExistence type="predicted"/>
<organism evidence="2 3">
    <name type="scientific">Elysia marginata</name>
    <dbReference type="NCBI Taxonomy" id="1093978"/>
    <lineage>
        <taxon>Eukaryota</taxon>
        <taxon>Metazoa</taxon>
        <taxon>Spiralia</taxon>
        <taxon>Lophotrochozoa</taxon>
        <taxon>Mollusca</taxon>
        <taxon>Gastropoda</taxon>
        <taxon>Heterobranchia</taxon>
        <taxon>Euthyneura</taxon>
        <taxon>Panpulmonata</taxon>
        <taxon>Sacoglossa</taxon>
        <taxon>Placobranchoidea</taxon>
        <taxon>Plakobranchidae</taxon>
        <taxon>Elysia</taxon>
    </lineage>
</organism>
<reference evidence="2 3" key="1">
    <citation type="journal article" date="2021" name="Elife">
        <title>Chloroplast acquisition without the gene transfer in kleptoplastic sea slugs, Plakobranchus ocellatus.</title>
        <authorList>
            <person name="Maeda T."/>
            <person name="Takahashi S."/>
            <person name="Yoshida T."/>
            <person name="Shimamura S."/>
            <person name="Takaki Y."/>
            <person name="Nagai Y."/>
            <person name="Toyoda A."/>
            <person name="Suzuki Y."/>
            <person name="Arimoto A."/>
            <person name="Ishii H."/>
            <person name="Satoh N."/>
            <person name="Nishiyama T."/>
            <person name="Hasebe M."/>
            <person name="Maruyama T."/>
            <person name="Minagawa J."/>
            <person name="Obokata J."/>
            <person name="Shigenobu S."/>
        </authorList>
    </citation>
    <scope>NUCLEOTIDE SEQUENCE [LARGE SCALE GENOMIC DNA]</scope>
</reference>
<evidence type="ECO:0000313" key="2">
    <source>
        <dbReference type="EMBL" id="GFS25134.1"/>
    </source>
</evidence>
<dbReference type="Proteomes" id="UP000762676">
    <property type="component" value="Unassembled WGS sequence"/>
</dbReference>
<dbReference type="EMBL" id="BMAT01010356">
    <property type="protein sequence ID" value="GFS25134.1"/>
    <property type="molecule type" value="Genomic_DNA"/>
</dbReference>